<protein>
    <submittedName>
        <fullName evidence="3">Uncharacterized protein LOC106151247</fullName>
    </submittedName>
</protein>
<feature type="region of interest" description="Disordered" evidence="1">
    <location>
        <begin position="1"/>
        <end position="87"/>
    </location>
</feature>
<evidence type="ECO:0000313" key="2">
    <source>
        <dbReference type="Proteomes" id="UP000085678"/>
    </source>
</evidence>
<dbReference type="InParanoid" id="A0A1S3H1G2"/>
<dbReference type="RefSeq" id="XP_013379848.1">
    <property type="nucleotide sequence ID" value="XM_013524394.1"/>
</dbReference>
<feature type="compositionally biased region" description="Polar residues" evidence="1">
    <location>
        <begin position="326"/>
        <end position="349"/>
    </location>
</feature>
<feature type="compositionally biased region" description="Basic residues" evidence="1">
    <location>
        <begin position="72"/>
        <end position="83"/>
    </location>
</feature>
<feature type="compositionally biased region" description="Basic and acidic residues" evidence="1">
    <location>
        <begin position="1"/>
        <end position="10"/>
    </location>
</feature>
<organism evidence="2 3">
    <name type="scientific">Lingula anatina</name>
    <name type="common">Brachiopod</name>
    <name type="synonym">Lingula unguis</name>
    <dbReference type="NCBI Taxonomy" id="7574"/>
    <lineage>
        <taxon>Eukaryota</taxon>
        <taxon>Metazoa</taxon>
        <taxon>Spiralia</taxon>
        <taxon>Lophotrochozoa</taxon>
        <taxon>Brachiopoda</taxon>
        <taxon>Linguliformea</taxon>
        <taxon>Lingulata</taxon>
        <taxon>Lingulida</taxon>
        <taxon>Linguloidea</taxon>
        <taxon>Lingulidae</taxon>
        <taxon>Lingula</taxon>
    </lineage>
</organism>
<evidence type="ECO:0000256" key="1">
    <source>
        <dbReference type="SAM" id="MobiDB-lite"/>
    </source>
</evidence>
<dbReference type="AlphaFoldDB" id="A0A1S3H1G2"/>
<reference evidence="3" key="1">
    <citation type="submission" date="2025-08" db="UniProtKB">
        <authorList>
            <consortium name="RefSeq"/>
        </authorList>
    </citation>
    <scope>IDENTIFICATION</scope>
    <source>
        <tissue evidence="3">Gonads</tissue>
    </source>
</reference>
<gene>
    <name evidence="3" type="primary">LOC106151247</name>
</gene>
<name>A0A1S3H1G2_LINAN</name>
<keyword evidence="2" id="KW-1185">Reference proteome</keyword>
<dbReference type="GeneID" id="106151247"/>
<feature type="region of interest" description="Disordered" evidence="1">
    <location>
        <begin position="325"/>
        <end position="349"/>
    </location>
</feature>
<dbReference type="Proteomes" id="UP000085678">
    <property type="component" value="Unplaced"/>
</dbReference>
<accession>A0A1S3H1G2</accession>
<sequence length="429" mass="47254">MADSVRELKENCPPAVQQGHRPRHFCGSSKPLRESNTGDMPVVKSAASKYEGGQSYQQAKRVEKEDKENRPRKPSGRKTRQKTKQSNLDFEIFDNYTQMSAPFMQSNNIKKMKVPQRPISKTSDYVPKPANHDFMPASRDHMIKLQGPLPRSLQGSPESQLSNWTERNRGTCTSGYHSDTDTEAIATSSQVDDCNVATEVMVTASNFTVSQSGTDTETVVTNKMDSYHRNTFKRAITTDRKACCQGDATMATKRTNSHCSSGDIHDSSNNIQHLSPLSNISSTMFVCHRSPSGHPVQSNVSEQASVDYRGSTRASGRSTFGCRLSRGQQTAKTSHINSDTHSASGYKTSDVGSAGDSVTLYCQSDNTLTTKELETPYTAAPYCENEMNEAEKVQHWLNVSSFQTELNCYLTPVLAICPREAGCTVIGGL</sequence>
<evidence type="ECO:0000313" key="3">
    <source>
        <dbReference type="RefSeq" id="XP_013379848.1"/>
    </source>
</evidence>
<proteinExistence type="predicted"/>
<feature type="compositionally biased region" description="Basic and acidic residues" evidence="1">
    <location>
        <begin position="60"/>
        <end position="71"/>
    </location>
</feature>
<dbReference type="KEGG" id="lak:106151247"/>